<organism evidence="1">
    <name type="scientific">Gibberella zeae</name>
    <name type="common">Wheat head blight fungus</name>
    <name type="synonym">Fusarium graminearum</name>
    <dbReference type="NCBI Taxonomy" id="5518"/>
    <lineage>
        <taxon>Eukaryota</taxon>
        <taxon>Fungi</taxon>
        <taxon>Dikarya</taxon>
        <taxon>Ascomycota</taxon>
        <taxon>Pezizomycotina</taxon>
        <taxon>Sordariomycetes</taxon>
        <taxon>Hypocreomycetidae</taxon>
        <taxon>Hypocreales</taxon>
        <taxon>Nectriaceae</taxon>
        <taxon>Fusarium</taxon>
    </lineage>
</organism>
<sequence length="67" mass="7778">MNGVEWAVGNGRFVLKRPVSITNNAINEREEGPRLQGSRPFELHKATGFRFLHRVCSRSDLRWVVER</sequence>
<evidence type="ECO:0000313" key="1">
    <source>
        <dbReference type="EMBL" id="VIO53438.1"/>
    </source>
</evidence>
<reference evidence="1" key="1">
    <citation type="submission" date="2019-04" db="EMBL/GenBank/DDBJ databases">
        <authorList>
            <person name="Melise S."/>
            <person name="Noan J."/>
            <person name="Okalmin O."/>
        </authorList>
    </citation>
    <scope>NUCLEOTIDE SEQUENCE</scope>
    <source>
        <strain evidence="1">FN9</strain>
    </source>
</reference>
<gene>
    <name evidence="1" type="ORF">FUG_LOCUS89223</name>
</gene>
<proteinExistence type="predicted"/>
<protein>
    <submittedName>
        <fullName evidence="1">Uncharacterized protein</fullName>
    </submittedName>
</protein>
<accession>A0A4E9DTK3</accession>
<name>A0A4E9DTK3_GIBZA</name>
<dbReference type="EMBL" id="CAAKMV010000066">
    <property type="protein sequence ID" value="VIO53438.1"/>
    <property type="molecule type" value="Genomic_DNA"/>
</dbReference>
<dbReference type="AlphaFoldDB" id="A0A4E9DTK3"/>